<feature type="transmembrane region" description="Helical" evidence="2">
    <location>
        <begin position="300"/>
        <end position="319"/>
    </location>
</feature>
<gene>
    <name evidence="3" type="ORF">C1SCF055_LOCUS37188</name>
</gene>
<evidence type="ECO:0000313" key="5">
    <source>
        <dbReference type="Proteomes" id="UP001152797"/>
    </source>
</evidence>
<reference evidence="4 5" key="2">
    <citation type="submission" date="2024-05" db="EMBL/GenBank/DDBJ databases">
        <authorList>
            <person name="Chen Y."/>
            <person name="Shah S."/>
            <person name="Dougan E. K."/>
            <person name="Thang M."/>
            <person name="Chan C."/>
        </authorList>
    </citation>
    <scope>NUCLEOTIDE SEQUENCE [LARGE SCALE GENOMIC DNA]</scope>
</reference>
<proteinExistence type="predicted"/>
<dbReference type="EMBL" id="CAMXCT020005334">
    <property type="protein sequence ID" value="CAL1165463.1"/>
    <property type="molecule type" value="Genomic_DNA"/>
</dbReference>
<keyword evidence="2" id="KW-0472">Membrane</keyword>
<dbReference type="Proteomes" id="UP001152797">
    <property type="component" value="Unassembled WGS sequence"/>
</dbReference>
<comment type="caution">
    <text evidence="3">The sequence shown here is derived from an EMBL/GenBank/DDBJ whole genome shotgun (WGS) entry which is preliminary data.</text>
</comment>
<dbReference type="EMBL" id="CAMXCT010005334">
    <property type="protein sequence ID" value="CAI4012088.1"/>
    <property type="molecule type" value="Genomic_DNA"/>
</dbReference>
<name>A0A9P1GGD2_9DINO</name>
<reference evidence="3" key="1">
    <citation type="submission" date="2022-10" db="EMBL/GenBank/DDBJ databases">
        <authorList>
            <person name="Chen Y."/>
            <person name="Dougan E. K."/>
            <person name="Chan C."/>
            <person name="Rhodes N."/>
            <person name="Thang M."/>
        </authorList>
    </citation>
    <scope>NUCLEOTIDE SEQUENCE</scope>
</reference>
<feature type="compositionally biased region" description="Low complexity" evidence="1">
    <location>
        <begin position="48"/>
        <end position="62"/>
    </location>
</feature>
<organism evidence="3">
    <name type="scientific">Cladocopium goreaui</name>
    <dbReference type="NCBI Taxonomy" id="2562237"/>
    <lineage>
        <taxon>Eukaryota</taxon>
        <taxon>Sar</taxon>
        <taxon>Alveolata</taxon>
        <taxon>Dinophyceae</taxon>
        <taxon>Suessiales</taxon>
        <taxon>Symbiodiniaceae</taxon>
        <taxon>Cladocopium</taxon>
    </lineage>
</organism>
<feature type="transmembrane region" description="Helical" evidence="2">
    <location>
        <begin position="339"/>
        <end position="358"/>
    </location>
</feature>
<feature type="transmembrane region" description="Helical" evidence="2">
    <location>
        <begin position="410"/>
        <end position="434"/>
    </location>
</feature>
<evidence type="ECO:0000256" key="1">
    <source>
        <dbReference type="SAM" id="MobiDB-lite"/>
    </source>
</evidence>
<evidence type="ECO:0000256" key="2">
    <source>
        <dbReference type="SAM" id="Phobius"/>
    </source>
</evidence>
<keyword evidence="2" id="KW-1133">Transmembrane helix</keyword>
<evidence type="ECO:0000313" key="4">
    <source>
        <dbReference type="EMBL" id="CAL4799400.1"/>
    </source>
</evidence>
<sequence length="550" mass="61540">MQPCLACCNECEGEGEGVDLHVDVQNLMVCVLDPADPDAHDACDAPVRRSQSSHSSHSSRGSKPTEERRVPGDSSGAFQLKHRSGTANVFNEEVMTHAALKDCYNNYMLLIGNSDHLLPLARARLQQGLRLCVIDVAGAEERVERVQADTFMRAWDPPPSECSHAVCKLWGHLAAHQPRHWLLRGPDLVRLLPGQVLQIVEVEQYGIGVVVRNASGQLSWALEGYVVNVAGYEPRSMPTLREHLRNEGIEELIDQVGPEFQEAKPYGMFDKPHVFLSSALLIPVLGLNITGWMVFSRASFGGLEFFRGLFLFIVCLPIYRFGSSFWGEAFAGHYTSWRFHAVLTACAATVSMSLPWLFRLLGLGIPSTMMMVSGGAMTLIGCSVFQLYWQRRMGRLLRNFWRHLQWGCAIVVLSFGVWLCLYVSATIYILLISIQSPLSVVFLPVATWLLECGTVLSTTLAARHIVFWPRHESEADAIDGDQRLHVGSTQWKHRRHRCIGALFLFKPLGTLWLGQVFHHLERVQADQIPTLLHHEAFGVVGSHHLVKVAR</sequence>
<feature type="transmembrane region" description="Helical" evidence="2">
    <location>
        <begin position="370"/>
        <end position="389"/>
    </location>
</feature>
<accession>A0A9P1GGD2</accession>
<dbReference type="AlphaFoldDB" id="A0A9P1GGD2"/>
<dbReference type="EMBL" id="CAMXCT030005334">
    <property type="protein sequence ID" value="CAL4799400.1"/>
    <property type="molecule type" value="Genomic_DNA"/>
</dbReference>
<feature type="transmembrane region" description="Helical" evidence="2">
    <location>
        <begin position="274"/>
        <end position="294"/>
    </location>
</feature>
<evidence type="ECO:0000313" key="3">
    <source>
        <dbReference type="EMBL" id="CAI4012088.1"/>
    </source>
</evidence>
<feature type="region of interest" description="Disordered" evidence="1">
    <location>
        <begin position="41"/>
        <end position="79"/>
    </location>
</feature>
<protein>
    <submittedName>
        <fullName evidence="3">Uncharacterized protein</fullName>
    </submittedName>
</protein>
<keyword evidence="5" id="KW-1185">Reference proteome</keyword>
<keyword evidence="2" id="KW-0812">Transmembrane</keyword>